<organism evidence="4 5">
    <name type="scientific">Porphyridium purpureum</name>
    <name type="common">Red alga</name>
    <name type="synonym">Porphyridium cruentum</name>
    <dbReference type="NCBI Taxonomy" id="35688"/>
    <lineage>
        <taxon>Eukaryota</taxon>
        <taxon>Rhodophyta</taxon>
        <taxon>Bangiophyceae</taxon>
        <taxon>Porphyridiales</taxon>
        <taxon>Porphyridiaceae</taxon>
        <taxon>Porphyridium</taxon>
    </lineage>
</organism>
<feature type="domain" description="PIPK" evidence="3">
    <location>
        <begin position="299"/>
        <end position="645"/>
    </location>
</feature>
<keyword evidence="1" id="KW-0067">ATP-binding</keyword>
<dbReference type="Proteomes" id="UP000324585">
    <property type="component" value="Unassembled WGS sequence"/>
</dbReference>
<feature type="compositionally biased region" description="Basic residues" evidence="2">
    <location>
        <begin position="7"/>
        <end position="17"/>
    </location>
</feature>
<dbReference type="PANTHER" id="PTHR23086:SF8">
    <property type="entry name" value="PHOSPHATIDYLINOSITOL 5-PHOSPHATE 4-KINASE, ISOFORM A"/>
    <property type="match status" value="1"/>
</dbReference>
<dbReference type="EMBL" id="VRMN01000001">
    <property type="protein sequence ID" value="KAA8500019.1"/>
    <property type="molecule type" value="Genomic_DNA"/>
</dbReference>
<dbReference type="GO" id="GO:0046854">
    <property type="term" value="P:phosphatidylinositol phosphate biosynthetic process"/>
    <property type="evidence" value="ECO:0007669"/>
    <property type="project" value="TreeGrafter"/>
</dbReference>
<dbReference type="CDD" id="cd00139">
    <property type="entry name" value="PIPKc"/>
    <property type="match status" value="1"/>
</dbReference>
<dbReference type="PANTHER" id="PTHR23086">
    <property type="entry name" value="PHOSPHATIDYLINOSITOL-4-PHOSPHATE 5-KINASE"/>
    <property type="match status" value="1"/>
</dbReference>
<evidence type="ECO:0000313" key="5">
    <source>
        <dbReference type="Proteomes" id="UP000324585"/>
    </source>
</evidence>
<keyword evidence="5" id="KW-1185">Reference proteome</keyword>
<dbReference type="SUPFAM" id="SSF56104">
    <property type="entry name" value="SAICAR synthase-like"/>
    <property type="match status" value="1"/>
</dbReference>
<feature type="compositionally biased region" description="Low complexity" evidence="2">
    <location>
        <begin position="693"/>
        <end position="706"/>
    </location>
</feature>
<dbReference type="GO" id="GO:0005886">
    <property type="term" value="C:plasma membrane"/>
    <property type="evidence" value="ECO:0007669"/>
    <property type="project" value="TreeGrafter"/>
</dbReference>
<evidence type="ECO:0000259" key="3">
    <source>
        <dbReference type="PROSITE" id="PS51455"/>
    </source>
</evidence>
<dbReference type="InterPro" id="IPR027483">
    <property type="entry name" value="PInositol-4-P-4/5-kinase_C_sf"/>
</dbReference>
<dbReference type="Gene3D" id="3.30.810.10">
    <property type="entry name" value="2-Layer Sandwich"/>
    <property type="match status" value="1"/>
</dbReference>
<evidence type="ECO:0000313" key="4">
    <source>
        <dbReference type="EMBL" id="KAA8500019.1"/>
    </source>
</evidence>
<protein>
    <submittedName>
        <fullName evidence="4">Putative phosphatidylinositol phosphate kinase</fullName>
    </submittedName>
</protein>
<feature type="compositionally biased region" description="Polar residues" evidence="2">
    <location>
        <begin position="157"/>
        <end position="170"/>
    </location>
</feature>
<keyword evidence="1" id="KW-0547">Nucleotide-binding</keyword>
<dbReference type="AlphaFoldDB" id="A0A5J4Z7J8"/>
<keyword evidence="1" id="KW-0808">Transferase</keyword>
<dbReference type="PROSITE" id="PS51455">
    <property type="entry name" value="PIPK"/>
    <property type="match status" value="1"/>
</dbReference>
<reference evidence="5" key="1">
    <citation type="journal article" date="2019" name="Nat. Commun.">
        <title>Expansion of phycobilisome linker gene families in mesophilic red algae.</title>
        <authorList>
            <person name="Lee J."/>
            <person name="Kim D."/>
            <person name="Bhattacharya D."/>
            <person name="Yoon H.S."/>
        </authorList>
    </citation>
    <scope>NUCLEOTIDE SEQUENCE [LARGE SCALE GENOMIC DNA]</scope>
    <source>
        <strain evidence="5">CCMP 1328</strain>
    </source>
</reference>
<dbReference type="InterPro" id="IPR023610">
    <property type="entry name" value="PInositol-4/5-P-5/4-kinase"/>
</dbReference>
<feature type="region of interest" description="Disordered" evidence="2">
    <location>
        <begin position="668"/>
        <end position="706"/>
    </location>
</feature>
<dbReference type="Pfam" id="PF01504">
    <property type="entry name" value="PIP5K"/>
    <property type="match status" value="2"/>
</dbReference>
<accession>A0A5J4Z7J8</accession>
<sequence length="706" mass="78523">MAATRTRSARARARRHGARGEWRASEIEPVGKRDAAPAAPKPPQRVAASVAMQRAENMAKTEARDPSVQVPRSEPVEVVDAIERAASSKPKSKRELQAHLDEWDKHATSLAPRNLTDCGEAGVSGHVIHNQLRAEPQSLPVKFFKQASYRDARANGETGSRASQVESSDVNPGLRNGSHVPQPGEMKPADDHNTASPRGPDVPLGEFGQLRRSHTAPDVETMGERESIKGTPGAPARKRTGLSHHVTYKVVVPEGQAVGNIGTVSKKETLSSVVLPQISKFRPLKTRKKKTKKGVVYKGHPSWSIVLAIQFGLKHTSDLIEQQLRGKEIVIEERAFDDRLIFYFDAGGKNGRAKRKDISDHTRWECHAPFVYRKLREELGYSEEEFLSSTCVDSKLRELQTPGKSGALFYITEDEEFFLKTLTTSEDETLNFILPSYFAHLQKYPDTFLTKFLANFGMKTRSGRHIRLIAMSSVFHANLYIDEKYDLKGSTKGRLASEKDRRSDNVILKDCDLKEPLFFDPQVLERIMLLLDVDSLLLEENNIMDYSLLMGLSEILPEDNHLYDAVYGPNEQDAPWFVAYQNDAQGVMRKFRVSMGIIDILQTFVPRKQAEYVWKMATSCRPGTISVNPPGLYRRRFVEFFRSKFLPITPAILEKSLLTIVEKSGLESGASAGVPSKEGPADDQQEGVGDQLASAAATGVAAVTAT</sequence>
<proteinExistence type="predicted"/>
<dbReference type="OrthoDB" id="70770at2759"/>
<evidence type="ECO:0000256" key="1">
    <source>
        <dbReference type="PROSITE-ProRule" id="PRU00781"/>
    </source>
</evidence>
<name>A0A5J4Z7J8_PORPP</name>
<keyword evidence="1 4" id="KW-0418">Kinase</keyword>
<feature type="region of interest" description="Disordered" evidence="2">
    <location>
        <begin position="1"/>
        <end position="45"/>
    </location>
</feature>
<feature type="region of interest" description="Disordered" evidence="2">
    <location>
        <begin position="154"/>
        <end position="241"/>
    </location>
</feature>
<gene>
    <name evidence="4" type="ORF">FVE85_7604</name>
</gene>
<dbReference type="InterPro" id="IPR027484">
    <property type="entry name" value="PInositol-4-P-5-kinase_N"/>
</dbReference>
<dbReference type="GO" id="GO:0016308">
    <property type="term" value="F:1-phosphatidylinositol-4-phosphate 5-kinase activity"/>
    <property type="evidence" value="ECO:0007669"/>
    <property type="project" value="TreeGrafter"/>
</dbReference>
<dbReference type="InterPro" id="IPR002498">
    <property type="entry name" value="PInositol-4-P-4/5-kinase_core"/>
</dbReference>
<dbReference type="Gene3D" id="3.30.800.10">
    <property type="entry name" value="Phosphatidylinositol Phosphate Kinase II Beta"/>
    <property type="match status" value="1"/>
</dbReference>
<feature type="compositionally biased region" description="Basic and acidic residues" evidence="2">
    <location>
        <begin position="18"/>
        <end position="35"/>
    </location>
</feature>
<comment type="caution">
    <text evidence="4">The sequence shown here is derived from an EMBL/GenBank/DDBJ whole genome shotgun (WGS) entry which is preliminary data.</text>
</comment>
<dbReference type="GO" id="GO:0005524">
    <property type="term" value="F:ATP binding"/>
    <property type="evidence" value="ECO:0007669"/>
    <property type="project" value="UniProtKB-UniRule"/>
</dbReference>
<evidence type="ECO:0000256" key="2">
    <source>
        <dbReference type="SAM" id="MobiDB-lite"/>
    </source>
</evidence>
<dbReference type="SMART" id="SM00330">
    <property type="entry name" value="PIPKc"/>
    <property type="match status" value="1"/>
</dbReference>